<dbReference type="AlphaFoldDB" id="A0AAV0WX70"/>
<comment type="pathway">
    <text evidence="1">Protein modification; protein glycosylation.</text>
</comment>
<organism evidence="10 11">
    <name type="scientific">Macrosiphum euphorbiae</name>
    <name type="common">potato aphid</name>
    <dbReference type="NCBI Taxonomy" id="13131"/>
    <lineage>
        <taxon>Eukaryota</taxon>
        <taxon>Metazoa</taxon>
        <taxon>Ecdysozoa</taxon>
        <taxon>Arthropoda</taxon>
        <taxon>Hexapoda</taxon>
        <taxon>Insecta</taxon>
        <taxon>Pterygota</taxon>
        <taxon>Neoptera</taxon>
        <taxon>Paraneoptera</taxon>
        <taxon>Hemiptera</taxon>
        <taxon>Sternorrhyncha</taxon>
        <taxon>Aphidomorpha</taxon>
        <taxon>Aphidoidea</taxon>
        <taxon>Aphididae</taxon>
        <taxon>Macrosiphini</taxon>
        <taxon>Macrosiphum</taxon>
    </lineage>
</organism>
<keyword evidence="11" id="KW-1185">Reference proteome</keyword>
<gene>
    <name evidence="10" type="ORF">MEUPH1_LOCUS15924</name>
</gene>
<keyword evidence="5" id="KW-0808">Transferase</keyword>
<evidence type="ECO:0000256" key="7">
    <source>
        <dbReference type="ARBA" id="ARBA00022803"/>
    </source>
</evidence>
<dbReference type="InterPro" id="IPR037919">
    <property type="entry name" value="OGT"/>
</dbReference>
<feature type="repeat" description="TPR" evidence="8">
    <location>
        <begin position="480"/>
        <end position="513"/>
    </location>
</feature>
<dbReference type="SMART" id="SM00028">
    <property type="entry name" value="TPR"/>
    <property type="match status" value="14"/>
</dbReference>
<dbReference type="PANTHER" id="PTHR44366:SF1">
    <property type="entry name" value="UDP-N-ACETYLGLUCOSAMINE--PEPTIDE N-ACETYLGLUCOSAMINYLTRANSFERASE 110 KDA SUBUNIT"/>
    <property type="match status" value="1"/>
</dbReference>
<feature type="repeat" description="TPR" evidence="8">
    <location>
        <begin position="584"/>
        <end position="617"/>
    </location>
</feature>
<evidence type="ECO:0000256" key="3">
    <source>
        <dbReference type="ARBA" id="ARBA00011970"/>
    </source>
</evidence>
<feature type="repeat" description="TPR" evidence="8">
    <location>
        <begin position="289"/>
        <end position="322"/>
    </location>
</feature>
<dbReference type="InterPro" id="IPR011990">
    <property type="entry name" value="TPR-like_helical_dom_sf"/>
</dbReference>
<feature type="repeat" description="TPR" evidence="8">
    <location>
        <begin position="187"/>
        <end position="220"/>
    </location>
</feature>
<dbReference type="PANTHER" id="PTHR44366">
    <property type="entry name" value="UDP-N-ACETYLGLUCOSAMINE--PEPTIDE N-ACETYLGLUCOSAMINYLTRANSFERASE 110 KDA SUBUNIT"/>
    <property type="match status" value="1"/>
</dbReference>
<dbReference type="EC" id="2.4.1.255" evidence="3"/>
<name>A0AAV0WX70_9HEMI</name>
<dbReference type="GO" id="GO:0006493">
    <property type="term" value="P:protein O-linked glycosylation"/>
    <property type="evidence" value="ECO:0007669"/>
    <property type="project" value="InterPro"/>
</dbReference>
<feature type="repeat" description="TPR" evidence="8">
    <location>
        <begin position="446"/>
        <end position="479"/>
    </location>
</feature>
<dbReference type="SUPFAM" id="SSF48452">
    <property type="entry name" value="TPR-like"/>
    <property type="match status" value="2"/>
</dbReference>
<feature type="domain" description="O-GlcNAc transferase C-terminal" evidence="9">
    <location>
        <begin position="905"/>
        <end position="1100"/>
    </location>
</feature>
<reference evidence="10 11" key="1">
    <citation type="submission" date="2023-01" db="EMBL/GenBank/DDBJ databases">
        <authorList>
            <person name="Whitehead M."/>
        </authorList>
    </citation>
    <scope>NUCLEOTIDE SEQUENCE [LARGE SCALE GENOMIC DNA]</scope>
</reference>
<feature type="repeat" description="TPR" evidence="8">
    <location>
        <begin position="255"/>
        <end position="288"/>
    </location>
</feature>
<evidence type="ECO:0000313" key="11">
    <source>
        <dbReference type="Proteomes" id="UP001160148"/>
    </source>
</evidence>
<dbReference type="PROSITE" id="PS50293">
    <property type="entry name" value="TPR_REGION"/>
    <property type="match status" value="2"/>
</dbReference>
<keyword evidence="7 8" id="KW-0802">TPR repeat</keyword>
<dbReference type="InterPro" id="IPR029489">
    <property type="entry name" value="OGT/SEC/SPY_C"/>
</dbReference>
<evidence type="ECO:0000256" key="4">
    <source>
        <dbReference type="ARBA" id="ARBA00022676"/>
    </source>
</evidence>
<sequence length="1110" mass="127018">MNSLPFDIFCSKLSDCEASISVITEILSENDPINFEKISNEFEVLGFTKVKDLARATLGKASSMKLCGDSLTLLYGAIEIYSEQLDNLLKSAKSEHQNRNFISTQKICKELLTHTPTDLNVILLNAESFFNCGNYEKCIDCLELANNINPNCTEVLSNFALVYMKKSENDLANEYLFKVCAIKPYCAEAWTDYADFLSEINDLTKANLAYERVLSLKPELYKVRNKYGKLLLKLNRIKEAKKHFKIANNCATECPDTLNNLADVYYKMGKFGKAISKYKKALEINPGLMSASFYLGTAHLKVKEYQSAANIFLKALELEPDNVSFLRSLAVTYCIQENMLLCVEVYKKCLKLQPEDFSLNLELALIYLHNLQNYEEAVIYLKKCIQLNPNRIDLFKNLFVAYRKSNDRLNASDACMSIGDLYLESDDQENAKNAFYCAILLNPGNAFGHWKLGLTMYNLGHLDLALKRYKHAIELKPTLANAYCDIAIIYEEYGISEKAIDYYKMAIQLQQPTHYNACLNLANILYRLNINLNDALTHYEKALEYDNTSVEIYINMGNIYTELNMIKDALRCFYMAIQHDPHCLEAYIYIGSIQKDSDNFIEAIRAYEFVLKLKPDLPDVYCNLVRCLQTICDWSDYDAHVKKLQEIVNKQLNDEDILSLLPHDALMFPLSIEVQTKIASKYAKHCVEKLKNSIEGPQQFVHPTSLISSNGNLRIGFVSTNFGKHPITTIMESLSSLHNYQVDVICYSISSNDNIPSWLNLFEHHKDLSQLKFIDAAKVINNDGIHILVDMSGYTKGAQTEIFALRPAPIQVSWLGCPSTSGTTFMDYLITDKICSPPELQHLYTEKWVYTNQTIFVGDHKQKFSNLRQRKAVVDNTNNITHQGIYLNGNDVNDIVSVETSYIEEELADSVKSYYRSMFNLPENVVVFCNFSKLYKIDPFTFRMWLNILNNVPNSVLWLLHLNDIAENNLRTFADDLDFDTSRIIFADFLPKYQHLNRIQLADIYLDTHLCNGHIACLDAIWAGVPVITFPGDTYESRVTASQLTTLGITDTIAQNEENYIEIAIQLGLNKLALENIRKNIWEFKMRSDLFDINVYAKDIILILKNMWKN</sequence>
<accession>A0AAV0WX70</accession>
<keyword evidence="4" id="KW-0328">Glycosyltransferase</keyword>
<evidence type="ECO:0000256" key="5">
    <source>
        <dbReference type="ARBA" id="ARBA00022679"/>
    </source>
</evidence>
<dbReference type="InterPro" id="IPR019734">
    <property type="entry name" value="TPR_rpt"/>
</dbReference>
<feature type="repeat" description="TPR" evidence="8">
    <location>
        <begin position="550"/>
        <end position="583"/>
    </location>
</feature>
<evidence type="ECO:0000256" key="6">
    <source>
        <dbReference type="ARBA" id="ARBA00022737"/>
    </source>
</evidence>
<feature type="domain" description="O-GlcNAc transferase C-terminal" evidence="9">
    <location>
        <begin position="631"/>
        <end position="900"/>
    </location>
</feature>
<comment type="caution">
    <text evidence="10">The sequence shown here is derived from an EMBL/GenBank/DDBJ whole genome shotgun (WGS) entry which is preliminary data.</text>
</comment>
<evidence type="ECO:0000259" key="9">
    <source>
        <dbReference type="Pfam" id="PF13844"/>
    </source>
</evidence>
<dbReference type="Proteomes" id="UP001160148">
    <property type="component" value="Unassembled WGS sequence"/>
</dbReference>
<keyword evidence="6" id="KW-0677">Repeat</keyword>
<proteinExistence type="inferred from homology"/>
<evidence type="ECO:0000256" key="8">
    <source>
        <dbReference type="PROSITE-ProRule" id="PRU00339"/>
    </source>
</evidence>
<evidence type="ECO:0000313" key="10">
    <source>
        <dbReference type="EMBL" id="CAI6360645.1"/>
    </source>
</evidence>
<protein>
    <recommendedName>
        <fullName evidence="3">protein O-GlcNAc transferase</fullName>
        <ecNumber evidence="3">2.4.1.255</ecNumber>
    </recommendedName>
</protein>
<dbReference type="Gene3D" id="3.40.50.11380">
    <property type="match status" value="1"/>
</dbReference>
<dbReference type="Gene3D" id="1.25.40.10">
    <property type="entry name" value="Tetratricopeptide repeat domain"/>
    <property type="match status" value="4"/>
</dbReference>
<dbReference type="SUPFAM" id="SSF53756">
    <property type="entry name" value="UDP-Glycosyltransferase/glycogen phosphorylase"/>
    <property type="match status" value="1"/>
</dbReference>
<dbReference type="PROSITE" id="PS50005">
    <property type="entry name" value="TPR"/>
    <property type="match status" value="8"/>
</dbReference>
<dbReference type="Pfam" id="PF13181">
    <property type="entry name" value="TPR_8"/>
    <property type="match status" value="2"/>
</dbReference>
<dbReference type="Pfam" id="PF13844">
    <property type="entry name" value="Glyco_transf_41"/>
    <property type="match status" value="2"/>
</dbReference>
<dbReference type="Pfam" id="PF00515">
    <property type="entry name" value="TPR_1"/>
    <property type="match status" value="2"/>
</dbReference>
<dbReference type="Gene3D" id="3.40.50.2000">
    <property type="entry name" value="Glycogen Phosphorylase B"/>
    <property type="match status" value="1"/>
</dbReference>
<evidence type="ECO:0000256" key="2">
    <source>
        <dbReference type="ARBA" id="ARBA00005386"/>
    </source>
</evidence>
<comment type="similarity">
    <text evidence="2">Belongs to the glycosyltransferase 41 family. O-GlcNAc transferase subfamily.</text>
</comment>
<dbReference type="GO" id="GO:0097363">
    <property type="term" value="F:protein O-acetylglucosaminyltransferase activity"/>
    <property type="evidence" value="ECO:0007669"/>
    <property type="project" value="UniProtKB-EC"/>
</dbReference>
<evidence type="ECO:0000256" key="1">
    <source>
        <dbReference type="ARBA" id="ARBA00004922"/>
    </source>
</evidence>
<feature type="repeat" description="TPR" evidence="8">
    <location>
        <begin position="412"/>
        <end position="445"/>
    </location>
</feature>
<dbReference type="EMBL" id="CARXXK010000003">
    <property type="protein sequence ID" value="CAI6360645.1"/>
    <property type="molecule type" value="Genomic_DNA"/>
</dbReference>